<dbReference type="Proteomes" id="UP000252132">
    <property type="component" value="Unassembled WGS sequence"/>
</dbReference>
<dbReference type="InterPro" id="IPR003735">
    <property type="entry name" value="Metal_Tscrpt_repr"/>
</dbReference>
<sequence length="87" mass="9843">MQNHPCHADHLPSLRRVEGQIRGVAKLVENKEYCIDILNQLKAAKKAIASVEAKILETHIRNCVQQAFADEADLEEKIAEVTKLLKR</sequence>
<comment type="caution">
    <text evidence="2">The sequence shown here is derived from an EMBL/GenBank/DDBJ whole genome shotgun (WGS) entry which is preliminary data.</text>
</comment>
<evidence type="ECO:0000256" key="1">
    <source>
        <dbReference type="ARBA" id="ARBA00005260"/>
    </source>
</evidence>
<dbReference type="InterPro" id="IPR038390">
    <property type="entry name" value="Metal_Tscrpt_repr_sf"/>
</dbReference>
<dbReference type="PANTHER" id="PTHR33677">
    <property type="entry name" value="TRANSCRIPTIONAL REPRESSOR FRMR-RELATED"/>
    <property type="match status" value="1"/>
</dbReference>
<dbReference type="CDD" id="cd10148">
    <property type="entry name" value="CsoR-like_DUF156"/>
    <property type="match status" value="1"/>
</dbReference>
<evidence type="ECO:0000313" key="2">
    <source>
        <dbReference type="EMBL" id="RCL77051.1"/>
    </source>
</evidence>
<dbReference type="GO" id="GO:0046872">
    <property type="term" value="F:metal ion binding"/>
    <property type="evidence" value="ECO:0007669"/>
    <property type="project" value="InterPro"/>
</dbReference>
<dbReference type="GO" id="GO:0045892">
    <property type="term" value="P:negative regulation of DNA-templated transcription"/>
    <property type="evidence" value="ECO:0007669"/>
    <property type="project" value="UniProtKB-ARBA"/>
</dbReference>
<reference evidence="2 3" key="1">
    <citation type="journal article" date="2018" name="Microbiome">
        <title>Fine metagenomic profile of the Mediterranean stratified and mixed water columns revealed by assembly and recruitment.</title>
        <authorList>
            <person name="Haro-Moreno J.M."/>
            <person name="Lopez-Perez M."/>
            <person name="De La Torre J.R."/>
            <person name="Picazo A."/>
            <person name="Camacho A."/>
            <person name="Rodriguez-Valera F."/>
        </authorList>
    </citation>
    <scope>NUCLEOTIDE SEQUENCE [LARGE SCALE GENOMIC DNA]</scope>
    <source>
        <strain evidence="2">MED-G55</strain>
    </source>
</reference>
<dbReference type="Pfam" id="PF02583">
    <property type="entry name" value="Trns_repr_metal"/>
    <property type="match status" value="1"/>
</dbReference>
<gene>
    <name evidence="2" type="ORF">DBW69_04375</name>
</gene>
<organism evidence="2 3">
    <name type="scientific">PS1 clade bacterium</name>
    <dbReference type="NCBI Taxonomy" id="2175152"/>
    <lineage>
        <taxon>Bacteria</taxon>
        <taxon>Pseudomonadati</taxon>
        <taxon>Pseudomonadota</taxon>
        <taxon>Alphaproteobacteria</taxon>
        <taxon>PS1 clade</taxon>
    </lineage>
</organism>
<dbReference type="GO" id="GO:0003677">
    <property type="term" value="F:DNA binding"/>
    <property type="evidence" value="ECO:0007669"/>
    <property type="project" value="InterPro"/>
</dbReference>
<protein>
    <submittedName>
        <fullName evidence="2">Transcriptional regulator</fullName>
    </submittedName>
</protein>
<proteinExistence type="inferred from homology"/>
<name>A0A368E0R2_9PROT</name>
<comment type="similarity">
    <text evidence="1">Belongs to the FrmR/RcnR family.</text>
</comment>
<dbReference type="EMBL" id="QOQF01000013">
    <property type="protein sequence ID" value="RCL77051.1"/>
    <property type="molecule type" value="Genomic_DNA"/>
</dbReference>
<dbReference type="PANTHER" id="PTHR33677:SF3">
    <property type="entry name" value="COPPER-SENSING TRANSCRIPTIONAL REPRESSOR RICR"/>
    <property type="match status" value="1"/>
</dbReference>
<dbReference type="AlphaFoldDB" id="A0A368E0R2"/>
<accession>A0A368E0R2</accession>
<dbReference type="Gene3D" id="1.20.58.1000">
    <property type="entry name" value="Metal-sensitive repressor, helix protomer"/>
    <property type="match status" value="1"/>
</dbReference>
<evidence type="ECO:0000313" key="3">
    <source>
        <dbReference type="Proteomes" id="UP000252132"/>
    </source>
</evidence>